<keyword evidence="2" id="KW-0812">Transmembrane</keyword>
<keyword evidence="5" id="KW-1185">Reference proteome</keyword>
<dbReference type="EMBL" id="CM004389">
    <property type="protein sequence ID" value="OAY54347.1"/>
    <property type="molecule type" value="Genomic_DNA"/>
</dbReference>
<dbReference type="STRING" id="3983.A0A2C9W557"/>
<dbReference type="InterPro" id="IPR008480">
    <property type="entry name" value="DUF761_pln"/>
</dbReference>
<keyword evidence="2" id="KW-1133">Transmembrane helix</keyword>
<dbReference type="Gramene" id="Manes.03G067600.6.v8.1">
    <property type="protein sequence ID" value="Manes.03G067600.6.v8.1.CDS.1"/>
    <property type="gene ID" value="Manes.03G067600.v8.1"/>
</dbReference>
<feature type="transmembrane region" description="Helical" evidence="2">
    <location>
        <begin position="20"/>
        <end position="47"/>
    </location>
</feature>
<sequence>MANLFGSSGLRSSRLKGAIWFAKLVFSSAGIISTVILFKVAIVPFAFDFILSVLPRIWISFRSWLSPPYIYIILNFIIITIAASSTLHHQNDNHTKPSYSTKTQFISTDKSPSISLWQDIDVQEDEKEVEKSINPPPEPCISSDSGKSLQVEEETITKETLILQEEPAEDTLEETWMLIMKGQGKIPSRKLKKSETWDIPRVPGAAVAATDDEDNNNNEIDPLAWARKELRKSETFNDRASLRREKSMSQEELNQKVEEFISKFNNEMRLQRQESDQRFMAMVNRGV</sequence>
<evidence type="ECO:0000259" key="3">
    <source>
        <dbReference type="Pfam" id="PF14364"/>
    </source>
</evidence>
<dbReference type="Gramene" id="Manes.03G067600.4.v8.1">
    <property type="protein sequence ID" value="Manes.03G067600.4.v8.1.CDS.1"/>
    <property type="gene ID" value="Manes.03G067600.v8.1"/>
</dbReference>
<dbReference type="OrthoDB" id="1933168at2759"/>
<dbReference type="AlphaFoldDB" id="A0A2C9W557"/>
<proteinExistence type="predicted"/>
<dbReference type="InterPro" id="IPR025520">
    <property type="entry name" value="DUF4408"/>
</dbReference>
<accession>A0A2C9W557</accession>
<name>A0A2C9W557_MANES</name>
<dbReference type="Pfam" id="PF14364">
    <property type="entry name" value="DUF4408"/>
    <property type="match status" value="1"/>
</dbReference>
<evidence type="ECO:0000256" key="1">
    <source>
        <dbReference type="SAM" id="MobiDB-lite"/>
    </source>
</evidence>
<feature type="domain" description="DUF4408" evidence="3">
    <location>
        <begin position="55"/>
        <end position="87"/>
    </location>
</feature>
<reference evidence="5" key="1">
    <citation type="journal article" date="2016" name="Nat. Biotechnol.">
        <title>Sequencing wild and cultivated cassava and related species reveals extensive interspecific hybridization and genetic diversity.</title>
        <authorList>
            <person name="Bredeson J.V."/>
            <person name="Lyons J.B."/>
            <person name="Prochnik S.E."/>
            <person name="Wu G.A."/>
            <person name="Ha C.M."/>
            <person name="Edsinger-Gonzales E."/>
            <person name="Grimwood J."/>
            <person name="Schmutz J."/>
            <person name="Rabbi I.Y."/>
            <person name="Egesi C."/>
            <person name="Nauluvula P."/>
            <person name="Lebot V."/>
            <person name="Ndunguru J."/>
            <person name="Mkamilo G."/>
            <person name="Bart R.S."/>
            <person name="Setter T.L."/>
            <person name="Gleadow R.M."/>
            <person name="Kulakow P."/>
            <person name="Ferguson M.E."/>
            <person name="Rounsley S."/>
            <person name="Rokhsar D.S."/>
        </authorList>
    </citation>
    <scope>NUCLEOTIDE SEQUENCE [LARGE SCALE GENOMIC DNA]</scope>
    <source>
        <strain evidence="5">cv. AM560-2</strain>
    </source>
</reference>
<comment type="caution">
    <text evidence="4">The sequence shown here is derived from an EMBL/GenBank/DDBJ whole genome shotgun (WGS) entry which is preliminary data.</text>
</comment>
<dbReference type="PANTHER" id="PTHR33098:SF114">
    <property type="entry name" value="DUF4408 DOMAIN-CONTAINING PROTEIN"/>
    <property type="match status" value="1"/>
</dbReference>
<evidence type="ECO:0000256" key="2">
    <source>
        <dbReference type="SAM" id="Phobius"/>
    </source>
</evidence>
<dbReference type="Gramene" id="Manes.03G067600.5.v8.1">
    <property type="protein sequence ID" value="Manes.03G067600.5.v8.1.CDS.1"/>
    <property type="gene ID" value="Manes.03G067600.v8.1"/>
</dbReference>
<feature type="transmembrane region" description="Helical" evidence="2">
    <location>
        <begin position="68"/>
        <end position="87"/>
    </location>
</feature>
<gene>
    <name evidence="4" type="ORF">MANES_03G067600v8</name>
</gene>
<evidence type="ECO:0000313" key="5">
    <source>
        <dbReference type="Proteomes" id="UP000091857"/>
    </source>
</evidence>
<organism evidence="4 5">
    <name type="scientific">Manihot esculenta</name>
    <name type="common">Cassava</name>
    <name type="synonym">Jatropha manihot</name>
    <dbReference type="NCBI Taxonomy" id="3983"/>
    <lineage>
        <taxon>Eukaryota</taxon>
        <taxon>Viridiplantae</taxon>
        <taxon>Streptophyta</taxon>
        <taxon>Embryophyta</taxon>
        <taxon>Tracheophyta</taxon>
        <taxon>Spermatophyta</taxon>
        <taxon>Magnoliopsida</taxon>
        <taxon>eudicotyledons</taxon>
        <taxon>Gunneridae</taxon>
        <taxon>Pentapetalae</taxon>
        <taxon>rosids</taxon>
        <taxon>fabids</taxon>
        <taxon>Malpighiales</taxon>
        <taxon>Euphorbiaceae</taxon>
        <taxon>Crotonoideae</taxon>
        <taxon>Manihoteae</taxon>
        <taxon>Manihot</taxon>
    </lineage>
</organism>
<dbReference type="PANTHER" id="PTHR33098">
    <property type="entry name" value="COTTON FIBER (DUF761)"/>
    <property type="match status" value="1"/>
</dbReference>
<feature type="region of interest" description="Disordered" evidence="1">
    <location>
        <begin position="129"/>
        <end position="149"/>
    </location>
</feature>
<dbReference type="Pfam" id="PF05553">
    <property type="entry name" value="DUF761"/>
    <property type="match status" value="1"/>
</dbReference>
<dbReference type="Proteomes" id="UP000091857">
    <property type="component" value="Chromosome 3"/>
</dbReference>
<evidence type="ECO:0000313" key="4">
    <source>
        <dbReference type="EMBL" id="OAY54347.1"/>
    </source>
</evidence>
<protein>
    <recommendedName>
        <fullName evidence="3">DUF4408 domain-containing protein</fullName>
    </recommendedName>
</protein>
<keyword evidence="2" id="KW-0472">Membrane</keyword>